<dbReference type="AlphaFoldDB" id="A0A8T2QCI1"/>
<organism evidence="1 2">
    <name type="scientific">Ceratopteris richardii</name>
    <name type="common">Triangle waterfern</name>
    <dbReference type="NCBI Taxonomy" id="49495"/>
    <lineage>
        <taxon>Eukaryota</taxon>
        <taxon>Viridiplantae</taxon>
        <taxon>Streptophyta</taxon>
        <taxon>Embryophyta</taxon>
        <taxon>Tracheophyta</taxon>
        <taxon>Polypodiopsida</taxon>
        <taxon>Polypodiidae</taxon>
        <taxon>Polypodiales</taxon>
        <taxon>Pteridineae</taxon>
        <taxon>Pteridaceae</taxon>
        <taxon>Parkerioideae</taxon>
        <taxon>Ceratopteris</taxon>
    </lineage>
</organism>
<proteinExistence type="predicted"/>
<name>A0A8T2QCI1_CERRI</name>
<dbReference type="EMBL" id="CM035441">
    <property type="protein sequence ID" value="KAH7281320.1"/>
    <property type="molecule type" value="Genomic_DNA"/>
</dbReference>
<evidence type="ECO:0000313" key="1">
    <source>
        <dbReference type="EMBL" id="KAH7281320.1"/>
    </source>
</evidence>
<protein>
    <submittedName>
        <fullName evidence="1">Uncharacterized protein</fullName>
    </submittedName>
</protein>
<evidence type="ECO:0000313" key="2">
    <source>
        <dbReference type="Proteomes" id="UP000825935"/>
    </source>
</evidence>
<accession>A0A8T2QCI1</accession>
<dbReference type="Proteomes" id="UP000825935">
    <property type="component" value="Chromosome 36"/>
</dbReference>
<keyword evidence="2" id="KW-1185">Reference proteome</keyword>
<gene>
    <name evidence="1" type="ORF">KP509_36G040900</name>
</gene>
<comment type="caution">
    <text evidence="1">The sequence shown here is derived from an EMBL/GenBank/DDBJ whole genome shotgun (WGS) entry which is preliminary data.</text>
</comment>
<sequence>MCRCSDSPVLHGLSRLFTVKRYSHVKQYVVKPKENSAVQPFHSKIRFLSDVTEVDMSQTCKLCNCPNLVLSTDVPLSVPPRCDCLVKILTCQLPNKLALLLWD</sequence>
<reference evidence="1" key="1">
    <citation type="submission" date="2021-08" db="EMBL/GenBank/DDBJ databases">
        <title>WGS assembly of Ceratopteris richardii.</title>
        <authorList>
            <person name="Marchant D.B."/>
            <person name="Chen G."/>
            <person name="Jenkins J."/>
            <person name="Shu S."/>
            <person name="Leebens-Mack J."/>
            <person name="Grimwood J."/>
            <person name="Schmutz J."/>
            <person name="Soltis P."/>
            <person name="Soltis D."/>
            <person name="Chen Z.-H."/>
        </authorList>
    </citation>
    <scope>NUCLEOTIDE SEQUENCE</scope>
    <source>
        <strain evidence="1">Whitten #5841</strain>
        <tissue evidence="1">Leaf</tissue>
    </source>
</reference>